<keyword evidence="2" id="KW-1185">Reference proteome</keyword>
<sequence>MSPAYTRCRNKSDWPFHGQRVERNSFLEAASSLDHQKQVRLEGEKGVGMRRMCQEQDARAEASQNSGHVFTAADQCQYCCVALQPPQQCEQFPALSEAYFYFNVFFTTLAVS</sequence>
<protein>
    <submittedName>
        <fullName evidence="1">Uncharacterized protein</fullName>
    </submittedName>
</protein>
<proteinExistence type="predicted"/>
<dbReference type="Proteomes" id="UP001066276">
    <property type="component" value="Chromosome 3_2"/>
</dbReference>
<evidence type="ECO:0000313" key="1">
    <source>
        <dbReference type="EMBL" id="KAJ1179217.1"/>
    </source>
</evidence>
<evidence type="ECO:0000313" key="2">
    <source>
        <dbReference type="Proteomes" id="UP001066276"/>
    </source>
</evidence>
<gene>
    <name evidence="1" type="ORF">NDU88_004453</name>
</gene>
<dbReference type="EMBL" id="JANPWB010000006">
    <property type="protein sequence ID" value="KAJ1179217.1"/>
    <property type="molecule type" value="Genomic_DNA"/>
</dbReference>
<reference evidence="1" key="1">
    <citation type="journal article" date="2022" name="bioRxiv">
        <title>Sequencing and chromosome-scale assembly of the giantPleurodeles waltlgenome.</title>
        <authorList>
            <person name="Brown T."/>
            <person name="Elewa A."/>
            <person name="Iarovenko S."/>
            <person name="Subramanian E."/>
            <person name="Araus A.J."/>
            <person name="Petzold A."/>
            <person name="Susuki M."/>
            <person name="Suzuki K.-i.T."/>
            <person name="Hayashi T."/>
            <person name="Toyoda A."/>
            <person name="Oliveira C."/>
            <person name="Osipova E."/>
            <person name="Leigh N.D."/>
            <person name="Simon A."/>
            <person name="Yun M.H."/>
        </authorList>
    </citation>
    <scope>NUCLEOTIDE SEQUENCE</scope>
    <source>
        <strain evidence="1">20211129_DDA</strain>
        <tissue evidence="1">Liver</tissue>
    </source>
</reference>
<accession>A0AAV7TRE2</accession>
<organism evidence="1 2">
    <name type="scientific">Pleurodeles waltl</name>
    <name type="common">Iberian ribbed newt</name>
    <dbReference type="NCBI Taxonomy" id="8319"/>
    <lineage>
        <taxon>Eukaryota</taxon>
        <taxon>Metazoa</taxon>
        <taxon>Chordata</taxon>
        <taxon>Craniata</taxon>
        <taxon>Vertebrata</taxon>
        <taxon>Euteleostomi</taxon>
        <taxon>Amphibia</taxon>
        <taxon>Batrachia</taxon>
        <taxon>Caudata</taxon>
        <taxon>Salamandroidea</taxon>
        <taxon>Salamandridae</taxon>
        <taxon>Pleurodelinae</taxon>
        <taxon>Pleurodeles</taxon>
    </lineage>
</organism>
<name>A0AAV7TRE2_PLEWA</name>
<comment type="caution">
    <text evidence="1">The sequence shown here is derived from an EMBL/GenBank/DDBJ whole genome shotgun (WGS) entry which is preliminary data.</text>
</comment>
<dbReference type="AlphaFoldDB" id="A0AAV7TRE2"/>